<protein>
    <submittedName>
        <fullName evidence="1">Uncharacterized protein</fullName>
    </submittedName>
</protein>
<dbReference type="Proteomes" id="UP000247973">
    <property type="component" value="Unassembled WGS sequence"/>
</dbReference>
<comment type="caution">
    <text evidence="1">The sequence shown here is derived from an EMBL/GenBank/DDBJ whole genome shotgun (WGS) entry which is preliminary data.</text>
</comment>
<dbReference type="EMBL" id="QICL01000016">
    <property type="protein sequence ID" value="PXV63037.1"/>
    <property type="molecule type" value="Genomic_DNA"/>
</dbReference>
<gene>
    <name evidence="1" type="ORF">CLV62_11678</name>
</gene>
<evidence type="ECO:0000313" key="1">
    <source>
        <dbReference type="EMBL" id="PXV63037.1"/>
    </source>
</evidence>
<proteinExistence type="predicted"/>
<dbReference type="AlphaFoldDB" id="A0A2V3PM22"/>
<keyword evidence="2" id="KW-1185">Reference proteome</keyword>
<dbReference type="RefSeq" id="WP_110311182.1">
    <property type="nucleotide sequence ID" value="NZ_QICL01000016.1"/>
</dbReference>
<name>A0A2V3PM22_9BACT</name>
<sequence length="177" mass="19946">MKKILLILLTIAACHTFTSCGDDDWGGGEPAMEHVYYIGFEDWGGWTNDVVFNVKQGEMLTIPIQFHSERVRSYNVVTYYYVSGTLIRGTDYQITDEAGNILQPDANGAFTTDWPQAIKGVKNIYVKALNASVGSFTVHTFDPNDKISYTNTTNSITKDYEVRSFTQNYKVTVNIKK</sequence>
<evidence type="ECO:0000313" key="2">
    <source>
        <dbReference type="Proteomes" id="UP000247973"/>
    </source>
</evidence>
<dbReference type="OrthoDB" id="996923at2"/>
<dbReference type="PROSITE" id="PS51257">
    <property type="entry name" value="PROKAR_LIPOPROTEIN"/>
    <property type="match status" value="1"/>
</dbReference>
<accession>A0A2V3PM22</accession>
<organism evidence="1 2">
    <name type="scientific">Dysgonomonas alginatilytica</name>
    <dbReference type="NCBI Taxonomy" id="1605892"/>
    <lineage>
        <taxon>Bacteria</taxon>
        <taxon>Pseudomonadati</taxon>
        <taxon>Bacteroidota</taxon>
        <taxon>Bacteroidia</taxon>
        <taxon>Bacteroidales</taxon>
        <taxon>Dysgonomonadaceae</taxon>
        <taxon>Dysgonomonas</taxon>
    </lineage>
</organism>
<reference evidence="1 2" key="1">
    <citation type="submission" date="2018-03" db="EMBL/GenBank/DDBJ databases">
        <title>Genomic Encyclopedia of Archaeal and Bacterial Type Strains, Phase II (KMG-II): from individual species to whole genera.</title>
        <authorList>
            <person name="Goeker M."/>
        </authorList>
    </citation>
    <scope>NUCLEOTIDE SEQUENCE [LARGE SCALE GENOMIC DNA]</scope>
    <source>
        <strain evidence="1 2">DSM 100214</strain>
    </source>
</reference>